<keyword evidence="2" id="KW-0813">Transport</keyword>
<dbReference type="PROSITE" id="PS00211">
    <property type="entry name" value="ABC_TRANSPORTER_1"/>
    <property type="match status" value="2"/>
</dbReference>
<feature type="transmembrane region" description="Helical" evidence="8">
    <location>
        <begin position="1127"/>
        <end position="1148"/>
    </location>
</feature>
<dbReference type="OrthoDB" id="66620at2759"/>
<evidence type="ECO:0000313" key="11">
    <source>
        <dbReference type="Proteomes" id="UP000769157"/>
    </source>
</evidence>
<feature type="transmembrane region" description="Helical" evidence="8">
    <location>
        <begin position="1020"/>
        <end position="1041"/>
    </location>
</feature>
<dbReference type="InterPro" id="IPR003439">
    <property type="entry name" value="ABC_transporter-like_ATP-bd"/>
</dbReference>
<keyword evidence="11" id="KW-1185">Reference proteome</keyword>
<dbReference type="Pfam" id="PF00005">
    <property type="entry name" value="ABC_tran"/>
    <property type="match status" value="2"/>
</dbReference>
<evidence type="ECO:0000259" key="9">
    <source>
        <dbReference type="PROSITE" id="PS50893"/>
    </source>
</evidence>
<dbReference type="RefSeq" id="XP_046064544.1">
    <property type="nucleotide sequence ID" value="XM_046205804.1"/>
</dbReference>
<evidence type="ECO:0000256" key="4">
    <source>
        <dbReference type="ARBA" id="ARBA00022741"/>
    </source>
</evidence>
<dbReference type="GeneID" id="70232436"/>
<evidence type="ECO:0000256" key="6">
    <source>
        <dbReference type="ARBA" id="ARBA00022989"/>
    </source>
</evidence>
<comment type="subcellular location">
    <subcellularLocation>
        <location evidence="1">Membrane</location>
        <topology evidence="1">Multi-pass membrane protein</topology>
    </subcellularLocation>
</comment>
<dbReference type="SUPFAM" id="SSF52540">
    <property type="entry name" value="P-loop containing nucleoside triphosphate hydrolases"/>
    <property type="match status" value="2"/>
</dbReference>
<reference evidence="10" key="2">
    <citation type="submission" date="2021-01" db="EMBL/GenBank/DDBJ databases">
        <authorList>
            <person name="Schikora-Tamarit M.A."/>
        </authorList>
    </citation>
    <scope>NUCLEOTIDE SEQUENCE</scope>
    <source>
        <strain evidence="10">CBS6075</strain>
    </source>
</reference>
<evidence type="ECO:0000256" key="7">
    <source>
        <dbReference type="ARBA" id="ARBA00023136"/>
    </source>
</evidence>
<dbReference type="InterPro" id="IPR017871">
    <property type="entry name" value="ABC_transporter-like_CS"/>
</dbReference>
<keyword evidence="3 8" id="KW-0812">Transmembrane</keyword>
<dbReference type="InterPro" id="IPR013525">
    <property type="entry name" value="ABC2_TM"/>
</dbReference>
<feature type="transmembrane region" description="Helical" evidence="8">
    <location>
        <begin position="1160"/>
        <end position="1183"/>
    </location>
</feature>
<organism evidence="10 11">
    <name type="scientific">Ogataea philodendri</name>
    <dbReference type="NCBI Taxonomy" id="1378263"/>
    <lineage>
        <taxon>Eukaryota</taxon>
        <taxon>Fungi</taxon>
        <taxon>Dikarya</taxon>
        <taxon>Ascomycota</taxon>
        <taxon>Saccharomycotina</taxon>
        <taxon>Pichiomycetes</taxon>
        <taxon>Pichiales</taxon>
        <taxon>Pichiaceae</taxon>
        <taxon>Ogataea</taxon>
    </lineage>
</organism>
<feature type="domain" description="ABC transporter" evidence="9">
    <location>
        <begin position="43"/>
        <end position="292"/>
    </location>
</feature>
<dbReference type="Pfam" id="PF19055">
    <property type="entry name" value="ABC2_membrane_7"/>
    <property type="match status" value="2"/>
</dbReference>
<feature type="transmembrane region" description="Helical" evidence="8">
    <location>
        <begin position="380"/>
        <end position="401"/>
    </location>
</feature>
<dbReference type="SMART" id="SM00382">
    <property type="entry name" value="AAA"/>
    <property type="match status" value="2"/>
</dbReference>
<protein>
    <recommendedName>
        <fullName evidence="9">ABC transporter domain-containing protein</fullName>
    </recommendedName>
</protein>
<dbReference type="InterPro" id="IPR027417">
    <property type="entry name" value="P-loop_NTPase"/>
</dbReference>
<proteinExistence type="predicted"/>
<dbReference type="Gene3D" id="3.40.50.300">
    <property type="entry name" value="P-loop containing nucleotide triphosphate hydrolases"/>
    <property type="match status" value="2"/>
</dbReference>
<dbReference type="InterPro" id="IPR003593">
    <property type="entry name" value="AAA+_ATPase"/>
</dbReference>
<feature type="transmembrane region" description="Helical" evidence="8">
    <location>
        <begin position="616"/>
        <end position="638"/>
    </location>
</feature>
<gene>
    <name evidence="10" type="ORF">OGAPHI_000468</name>
</gene>
<feature type="transmembrane region" description="Helical" evidence="8">
    <location>
        <begin position="1247"/>
        <end position="1269"/>
    </location>
</feature>
<sequence length="1284" mass="143659">MKSLEFVSSSLPESSETELENLSFTRTHPVSINVEKLCISARKRGKSLFGSKKVDPELANENVKQILHPVTFSIPENSLACIIGGSGSGKTTLLNRLAEKHFMGSTLVQSGTVTYNGEPTLSKIRHAYVIQQDILIPTLTCFETLMFAAELKLPKLTSRSARAQLVDEIILELGLKECRNTLVGDRVNKGLSGGEKRRLSVGIQLVSNPSILFLDEPTTGLDSYNAYLLCESLKRLTKRLNKTIILSIHQPRADIFRLFDQVFILSKGRMCYGDTYSRMFDHFASLGYPIPETVNPADFLIDLTSVDTRSPKQEEESLQRVTKIAHNWELHMHSLTLPSYESKTVSQSDDMFQQVGKAPFFRELRILVRRNLILERRNPLGYAALLLEAVVLGLMTGWLYFKPGSTIVGIRSIEASLYTVSSLQAYLFLLYESYRLCSLDLRIYDREHSENCVSVAGFVLSRRIAKLFTEDLIIPLVYSLCTYFMLGLRTDSAIYFFRYFAASIMFHLNSMAFAMVASALSRDVAIATLICNLNFTFQTMTNGMYVNAKQMPVYVRWCKYIAYQWYSFGLLVSNEFTGFKGDCFKQYAGNPDVDSICEAFSGKYITRTLGFWENWIALPFGVLIAFFLGTFVVAGLILKLKPVDISMAREVKSGDSSEKLSHSEPVIVESNTDPLDITLTDINLAVTNKMARETNKTILNGVSCRFKSGKLNIIMGPSGCGKTSLLNLISGRLKSNLFTKYAYSGSIYLNDCLTDFDTIKPICSYVVQEDSHLLPSITVRETLLFSARMRLSKSNFSRSQINGLVDQLILRVGLRDCANTLVGNDLIKGISGGEKRRLSIAIQLLSSPKMLVLDEPTSGLDAFTASSILECLEQLANSGTTVVMTIHQPRSLDGFGSILLLAKGGWVTFNGTQQELLQHFTNIGYPVPKFTNAADHIIDTISYSTTNEKIEHETRKRVDYIVQSWSSPDYSIVTRRTLSSKADLQSEFHAFVKQPVNFMVGLYVNTARQMLTLVRDKNVLIARCTQVIGMGLILSLFFARLKHNNTSVQNRLGLIQQIVSLYFTGMLNNMAAYPRERDFFYEEYSDDATNLYAFFASYTLIEIPFEILNALVFSVLLMFVVGFQYDVGLFFAMVYTSGLVVNAGESVGLSFNTVFDHPGFALNVISIICSVGVAMAGLLAMTLDDFLSALNYLSPAHYCVMTVSNLVFTDKLKLYCTKDELVNNGQCLFNTGKDVMDSYNLKVHLKLYLVLIAVVTVCHRLIPLALLRIKLVKTSLIRLVHSSS</sequence>
<feature type="domain" description="ABC transporter" evidence="9">
    <location>
        <begin position="677"/>
        <end position="929"/>
    </location>
</feature>
<keyword evidence="5" id="KW-0067">ATP-binding</keyword>
<name>A0A9P8PGR0_9ASCO</name>
<reference evidence="10" key="1">
    <citation type="journal article" date="2021" name="Open Biol.">
        <title>Shared evolutionary footprints suggest mitochondrial oxidative damage underlies multiple complex I losses in fungi.</title>
        <authorList>
            <person name="Schikora-Tamarit M.A."/>
            <person name="Marcet-Houben M."/>
            <person name="Nosek J."/>
            <person name="Gabaldon T."/>
        </authorList>
    </citation>
    <scope>NUCLEOTIDE SEQUENCE</scope>
    <source>
        <strain evidence="10">CBS6075</strain>
    </source>
</reference>
<evidence type="ECO:0000256" key="2">
    <source>
        <dbReference type="ARBA" id="ARBA00022448"/>
    </source>
</evidence>
<dbReference type="GO" id="GO:0140359">
    <property type="term" value="F:ABC-type transporter activity"/>
    <property type="evidence" value="ECO:0007669"/>
    <property type="project" value="InterPro"/>
</dbReference>
<dbReference type="PANTHER" id="PTHR48041">
    <property type="entry name" value="ABC TRANSPORTER G FAMILY MEMBER 28"/>
    <property type="match status" value="1"/>
</dbReference>
<keyword evidence="7 8" id="KW-0472">Membrane</keyword>
<dbReference type="GO" id="GO:0005524">
    <property type="term" value="F:ATP binding"/>
    <property type="evidence" value="ECO:0007669"/>
    <property type="project" value="UniProtKB-KW"/>
</dbReference>
<dbReference type="Pfam" id="PF01061">
    <property type="entry name" value="ABC2_membrane"/>
    <property type="match status" value="2"/>
</dbReference>
<dbReference type="GO" id="GO:0016020">
    <property type="term" value="C:membrane"/>
    <property type="evidence" value="ECO:0007669"/>
    <property type="project" value="UniProtKB-SubCell"/>
</dbReference>
<dbReference type="GO" id="GO:0016887">
    <property type="term" value="F:ATP hydrolysis activity"/>
    <property type="evidence" value="ECO:0007669"/>
    <property type="project" value="InterPro"/>
</dbReference>
<keyword evidence="4" id="KW-0547">Nucleotide-binding</keyword>
<comment type="caution">
    <text evidence="10">The sequence shown here is derived from an EMBL/GenBank/DDBJ whole genome shotgun (WGS) entry which is preliminary data.</text>
</comment>
<dbReference type="InterPro" id="IPR050352">
    <property type="entry name" value="ABCG_transporters"/>
</dbReference>
<evidence type="ECO:0000256" key="1">
    <source>
        <dbReference type="ARBA" id="ARBA00004141"/>
    </source>
</evidence>
<evidence type="ECO:0000256" key="8">
    <source>
        <dbReference type="SAM" id="Phobius"/>
    </source>
</evidence>
<accession>A0A9P8PGR0</accession>
<dbReference type="PROSITE" id="PS50893">
    <property type="entry name" value="ABC_TRANSPORTER_2"/>
    <property type="match status" value="2"/>
</dbReference>
<dbReference type="InterPro" id="IPR043926">
    <property type="entry name" value="ABCG_dom"/>
</dbReference>
<feature type="transmembrane region" description="Helical" evidence="8">
    <location>
        <begin position="1091"/>
        <end position="1121"/>
    </location>
</feature>
<keyword evidence="6 8" id="KW-1133">Transmembrane helix</keyword>
<dbReference type="PANTHER" id="PTHR48041:SF119">
    <property type="entry name" value="ROA1P"/>
    <property type="match status" value="1"/>
</dbReference>
<dbReference type="Proteomes" id="UP000769157">
    <property type="component" value="Unassembled WGS sequence"/>
</dbReference>
<evidence type="ECO:0000313" key="10">
    <source>
        <dbReference type="EMBL" id="KAH3671245.1"/>
    </source>
</evidence>
<evidence type="ECO:0000256" key="5">
    <source>
        <dbReference type="ARBA" id="ARBA00022840"/>
    </source>
</evidence>
<feature type="transmembrane region" description="Helical" evidence="8">
    <location>
        <begin position="500"/>
        <end position="520"/>
    </location>
</feature>
<dbReference type="EMBL" id="JAEUBE010000070">
    <property type="protein sequence ID" value="KAH3671245.1"/>
    <property type="molecule type" value="Genomic_DNA"/>
</dbReference>
<evidence type="ECO:0000256" key="3">
    <source>
        <dbReference type="ARBA" id="ARBA00022692"/>
    </source>
</evidence>